<feature type="domain" description="Methyl-accepting transducer" evidence="6">
    <location>
        <begin position="708"/>
        <end position="937"/>
    </location>
</feature>
<dbReference type="KEGG" id="rva:Rvan_2760"/>
<evidence type="ECO:0000259" key="7">
    <source>
        <dbReference type="PROSITE" id="PS50885"/>
    </source>
</evidence>
<dbReference type="HOGENOM" id="CLU_000445_107_20_5"/>
<evidence type="ECO:0000259" key="6">
    <source>
        <dbReference type="PROSITE" id="PS50111"/>
    </source>
</evidence>
<dbReference type="PROSITE" id="PS50111">
    <property type="entry name" value="CHEMOTAXIS_TRANSDUC_2"/>
    <property type="match status" value="1"/>
</dbReference>
<reference evidence="9" key="1">
    <citation type="journal article" date="2011" name="J. Bacteriol.">
        <title>Genome sequences of eight morphologically diverse alphaproteobacteria.</title>
        <authorList>
            <consortium name="US DOE Joint Genome Institute"/>
            <person name="Brown P.J."/>
            <person name="Kysela D.T."/>
            <person name="Buechlein A."/>
            <person name="Hemmerich C."/>
            <person name="Brun Y.V."/>
        </authorList>
    </citation>
    <scope>NUCLEOTIDE SEQUENCE [LARGE SCALE GENOMIC DNA]</scope>
    <source>
        <strain evidence="9">ATCC 17100 / ATH 3.1.1 / DSM 162 / LMG 4299</strain>
    </source>
</reference>
<keyword evidence="5" id="KW-1133">Transmembrane helix</keyword>
<keyword evidence="5" id="KW-0472">Membrane</keyword>
<organism evidence="8 9">
    <name type="scientific">Rhodomicrobium vannielii (strain ATCC 17100 / DSM 162 / LMG 4299 / NCIMB 10020 / ATH 3.1.1)</name>
    <dbReference type="NCBI Taxonomy" id="648757"/>
    <lineage>
        <taxon>Bacteria</taxon>
        <taxon>Pseudomonadati</taxon>
        <taxon>Pseudomonadota</taxon>
        <taxon>Alphaproteobacteria</taxon>
        <taxon>Hyphomicrobiales</taxon>
        <taxon>Hyphomicrobiaceae</taxon>
        <taxon>Rhodomicrobium</taxon>
    </lineage>
</organism>
<dbReference type="SUPFAM" id="SSF55785">
    <property type="entry name" value="PYP-like sensor domain (PAS domain)"/>
    <property type="match status" value="1"/>
</dbReference>
<dbReference type="PROSITE" id="PS50885">
    <property type="entry name" value="HAMP"/>
    <property type="match status" value="2"/>
</dbReference>
<evidence type="ECO:0000256" key="3">
    <source>
        <dbReference type="ARBA" id="ARBA00029447"/>
    </source>
</evidence>
<dbReference type="InterPro" id="IPR041395">
    <property type="entry name" value="McpB_HAMP_3rd"/>
</dbReference>
<dbReference type="CDD" id="cd11386">
    <property type="entry name" value="MCP_signal"/>
    <property type="match status" value="1"/>
</dbReference>
<name>E3I845_RHOVT</name>
<dbReference type="InterPro" id="IPR035965">
    <property type="entry name" value="PAS-like_dom_sf"/>
</dbReference>
<keyword evidence="9" id="KW-1185">Reference proteome</keyword>
<dbReference type="Proteomes" id="UP000001399">
    <property type="component" value="Chromosome"/>
</dbReference>
<evidence type="ECO:0000256" key="5">
    <source>
        <dbReference type="SAM" id="Phobius"/>
    </source>
</evidence>
<accession>E3I845</accession>
<dbReference type="Pfam" id="PF00015">
    <property type="entry name" value="MCPsignal"/>
    <property type="match status" value="1"/>
</dbReference>
<dbReference type="GO" id="GO:0005886">
    <property type="term" value="C:plasma membrane"/>
    <property type="evidence" value="ECO:0007669"/>
    <property type="project" value="TreeGrafter"/>
</dbReference>
<feature type="domain" description="HAMP" evidence="7">
    <location>
        <begin position="345"/>
        <end position="397"/>
    </location>
</feature>
<dbReference type="GO" id="GO:0006935">
    <property type="term" value="P:chemotaxis"/>
    <property type="evidence" value="ECO:0007669"/>
    <property type="project" value="InterPro"/>
</dbReference>
<dbReference type="Pfam" id="PF00672">
    <property type="entry name" value="HAMP"/>
    <property type="match status" value="1"/>
</dbReference>
<dbReference type="Pfam" id="PF18575">
    <property type="entry name" value="HAMP_N3"/>
    <property type="match status" value="1"/>
</dbReference>
<protein>
    <submittedName>
        <fullName evidence="8">Methyl-accepting chemotaxis sensory transducer with Pas/Pac sensor</fullName>
    </submittedName>
</protein>
<feature type="domain" description="HAMP" evidence="7">
    <location>
        <begin position="651"/>
        <end position="703"/>
    </location>
</feature>
<dbReference type="Gene3D" id="3.30.450.20">
    <property type="entry name" value="PAS domain"/>
    <property type="match status" value="1"/>
</dbReference>
<dbReference type="SUPFAM" id="SSF58104">
    <property type="entry name" value="Methyl-accepting chemotaxis protein (MCP) signaling domain"/>
    <property type="match status" value="1"/>
</dbReference>
<dbReference type="Pfam" id="PF13188">
    <property type="entry name" value="PAS_8"/>
    <property type="match status" value="1"/>
</dbReference>
<sequence>MLNVLFAPAMAIMSRLHFGAKLGLAGLLFVVPLATLSFELYSELDRDFQFNQKERIGIELMMPARRLLQAAQDYGIANPIALTGQEEAKKKEAKSREAVDEILELLTSKINPIQSFQKTKETLPILKQNWKAINIASAFKAIDVGNDKMIEFTNKIQDFIVLIADESNLTLDPEADAYHLILTTTSSIPALTSDLIRLGYEGEAVLSRKESSASERVRLSVLSEMVSRDFDALRQGLDKAMMANPNVVETIKARTDQARVAAAYFHKREVGALLRGDFSSERDEFAKRGSYAVEKLYALMDFSLDTLDGILASRGQKAERNMQFVFLVNGAGLFLVLYIFIGTLLSVLRSLKAIENGANRLARGDLAEQVESHSKDELRKVGHAVNSVMATLQKFSAAQLDMARAHNSEGRISARLRAHEFAGTYGEIAHNVNEMVRGQIDLTMHIAKLVEEYADGDFSKRIPPQPGERKVITDAIEKVRDRLEAGANAARYTARVKAALDNVGVPVRIADTEGRITYVNKTFMTMLEKHEAAFQQQYPGFDAGKIVGSVEVFGKNDSAWTSAHSQKEPALRRVFGGRDFDIVISPVIDEHGERLGTAAQWNDMTEQLIAEREIAALVDAAAAGNYSKRALEAGKSGFLLQMSQGLNAILGTSEHALNDIDRLLKALAAGDLSQKIDNRFEGVFADLKNNSNRTVDQLRVIIAQIRAGSGTIQNAASEIASANDDLSRRTENQASNLEETASSIEGIASTVKQNAENAQEANKLAAEASKCALHGGKLVAKVVTTMNDITASNREIADITTIIDAIAFQTNLLALNAAVEAARAGEQGRGFAVVASEVRSLAQRVAEAAKDIKSVIANSVGKVDEGAKLVESAGMAMQEIVGQVQRVSSIVGDIAMASKEQSESVQQVNVAITQIDGITQQNAALVEEATASARSLEEQAHELVDAVAFFKIAEERSSSRSEPALSHGFAKRVKDPALH</sequence>
<evidence type="ECO:0000313" key="9">
    <source>
        <dbReference type="Proteomes" id="UP000001399"/>
    </source>
</evidence>
<dbReference type="STRING" id="648757.Rvan_2760"/>
<proteinExistence type="inferred from homology"/>
<feature type="transmembrane region" description="Helical" evidence="5">
    <location>
        <begin position="324"/>
        <end position="348"/>
    </location>
</feature>
<keyword evidence="5" id="KW-0812">Transmembrane</keyword>
<keyword evidence="4" id="KW-0807">Transducer</keyword>
<dbReference type="PANTHER" id="PTHR43531">
    <property type="entry name" value="PROTEIN ICFG"/>
    <property type="match status" value="1"/>
</dbReference>
<dbReference type="SMART" id="SM00304">
    <property type="entry name" value="HAMP"/>
    <property type="match status" value="3"/>
</dbReference>
<keyword evidence="2" id="KW-0488">Methylation</keyword>
<dbReference type="InterPro" id="IPR003660">
    <property type="entry name" value="HAMP_dom"/>
</dbReference>
<dbReference type="EMBL" id="CP002292">
    <property type="protein sequence ID" value="ADP71971.1"/>
    <property type="molecule type" value="Genomic_DNA"/>
</dbReference>
<dbReference type="AlphaFoldDB" id="E3I845"/>
<dbReference type="InterPro" id="IPR051310">
    <property type="entry name" value="MCP_chemotaxis"/>
</dbReference>
<comment type="subcellular location">
    <subcellularLocation>
        <location evidence="1">Membrane</location>
    </subcellularLocation>
</comment>
<evidence type="ECO:0000256" key="1">
    <source>
        <dbReference type="ARBA" id="ARBA00004370"/>
    </source>
</evidence>
<evidence type="ECO:0000313" key="8">
    <source>
        <dbReference type="EMBL" id="ADP71971.1"/>
    </source>
</evidence>
<dbReference type="RefSeq" id="WP_013420346.1">
    <property type="nucleotide sequence ID" value="NC_014664.1"/>
</dbReference>
<dbReference type="SMART" id="SM00283">
    <property type="entry name" value="MA"/>
    <property type="match status" value="1"/>
</dbReference>
<dbReference type="CDD" id="cd06225">
    <property type="entry name" value="HAMP"/>
    <property type="match status" value="1"/>
</dbReference>
<dbReference type="InterPro" id="IPR000014">
    <property type="entry name" value="PAS"/>
</dbReference>
<dbReference type="InterPro" id="IPR004089">
    <property type="entry name" value="MCPsignal_dom"/>
</dbReference>
<feature type="transmembrane region" description="Helical" evidence="5">
    <location>
        <begin position="20"/>
        <end position="41"/>
    </location>
</feature>
<comment type="similarity">
    <text evidence="3">Belongs to the methyl-accepting chemotaxis (MCP) protein family.</text>
</comment>
<dbReference type="eggNOG" id="COG0840">
    <property type="taxonomic scope" value="Bacteria"/>
</dbReference>
<dbReference type="PRINTS" id="PR00260">
    <property type="entry name" value="CHEMTRNSDUCR"/>
</dbReference>
<dbReference type="InterPro" id="IPR004090">
    <property type="entry name" value="Chemotax_Me-accpt_rcpt"/>
</dbReference>
<dbReference type="FunFam" id="1.10.287.950:FF:000001">
    <property type="entry name" value="Methyl-accepting chemotaxis sensory transducer"/>
    <property type="match status" value="1"/>
</dbReference>
<dbReference type="OrthoDB" id="8320983at2"/>
<dbReference type="GO" id="GO:0004888">
    <property type="term" value="F:transmembrane signaling receptor activity"/>
    <property type="evidence" value="ECO:0007669"/>
    <property type="project" value="InterPro"/>
</dbReference>
<dbReference type="PANTHER" id="PTHR43531:SF14">
    <property type="entry name" value="METHYL-ACCEPTING CHEMOTAXIS PROTEIN I-RELATED"/>
    <property type="match status" value="1"/>
</dbReference>
<gene>
    <name evidence="8" type="ordered locus">Rvan_2760</name>
</gene>
<evidence type="ECO:0000256" key="2">
    <source>
        <dbReference type="ARBA" id="ARBA00022481"/>
    </source>
</evidence>
<evidence type="ECO:0000256" key="4">
    <source>
        <dbReference type="PROSITE-ProRule" id="PRU00284"/>
    </source>
</evidence>
<dbReference type="Gene3D" id="1.20.120.1530">
    <property type="match status" value="1"/>
</dbReference>
<dbReference type="GO" id="GO:0007165">
    <property type="term" value="P:signal transduction"/>
    <property type="evidence" value="ECO:0007669"/>
    <property type="project" value="UniProtKB-KW"/>
</dbReference>
<dbReference type="Pfam" id="PF18947">
    <property type="entry name" value="HAMP_2"/>
    <property type="match status" value="1"/>
</dbReference>
<dbReference type="Gene3D" id="1.10.287.950">
    <property type="entry name" value="Methyl-accepting chemotaxis protein"/>
    <property type="match status" value="1"/>
</dbReference>